<evidence type="ECO:0000256" key="1">
    <source>
        <dbReference type="ARBA" id="ARBA00022737"/>
    </source>
</evidence>
<keyword evidence="1" id="KW-0677">Repeat</keyword>
<dbReference type="EMBL" id="CAJPDQ010000007">
    <property type="protein sequence ID" value="CAF9912261.1"/>
    <property type="molecule type" value="Genomic_DNA"/>
</dbReference>
<feature type="repeat" description="ANK" evidence="3">
    <location>
        <begin position="408"/>
        <end position="440"/>
    </location>
</feature>
<dbReference type="PANTHER" id="PTHR24173">
    <property type="entry name" value="ANKYRIN REPEAT CONTAINING"/>
    <property type="match status" value="1"/>
</dbReference>
<comment type="caution">
    <text evidence="4">The sequence shown here is derived from an EMBL/GenBank/DDBJ whole genome shotgun (WGS) entry which is preliminary data.</text>
</comment>
<sequence length="1057" mass="112264">MGKSFKQFCHFDKDEYRREISSYNKATLTALHQVTQQKIVGATAGASASLASTLLTGPIGLFGIAVSGRRIDVNMQRLDIIKERLDKEGWAGYDMRKRDYFKPVAITSAVAFVAPGADAVIGHFAGHAAMHAATNIHAATSSAAHHGATAAGQIAQHPETFVKAMEHGALGQVDELLHHTADHAANITPYTTLAAHNANALGVAAGETLAKFGEGKLVEQAASKMTGAAVIKTAEIVSTKRAKFGPVVKVQEVADEDDNETESDEDSGEEIIVGEKTDLHRLADLDSEMITIILFDEDLEMSQSMMLIADFGSNINARDENGNTALHLILLNKQAKLVHEKCRSSTAAGFDRLCCLIQMFVEKLLDSGANIEAKTLHGRPALFCAIHDPGKLEIMLDRGADVESTMADGCTALHVACVEGNEEAVRLLLKYGASVAATCTELKRTPLHLACFQGSFEIVKALVEGGADVNAKDGGGEPPLSFASVKNRPQLIKYLLDNGARADSQTVPSGVTTLYCSAMLGYADNVQVLLDHASREQIASVLALQDQEGMTAFHKAASWNQPTTVKLLSRRVNDVNVVDSKGDTALHKAARRGYEEVCNILIQAGIDGNAKNDLGLNALHAAANGQAGGVVITLLLAHDTAIEAVDNDGWTPLHWAAKAGHFDIVKVLLAHGASTSAVELLEGATPLHLATKQGHADVVVALVEAGASLEARSGSCGKTALHMACVTDHVNVLQSLIRLGADVNSVQTNSWTALHAAANSSKATNVSILLAHKADINALDKDSWNAIHFGCSSAEVVNILLDASPRLHELRMEDGDTALHRAIGLAQVDVVSALLARGADPNLDDGAAWTPLHCAASCEKSDTTEIINMLIAAGAHVNAGDGGRYGTPLGRACLFDRAPHVAALVAASDIRVNARDHDGWTPFHYAAFHSDTDAGVIKMLLDNGASTDIAEGLYGRTPLHIAVKGGKLANIKALLQSLSEKDLQVKDDTGKLPIDLAPEDQRDAIEGLFKDASRGWSYDLMFSSRLADRQAVRRATQGGYNQIVKDCFGIRAHLAPN</sequence>
<dbReference type="Gene3D" id="1.25.40.20">
    <property type="entry name" value="Ankyrin repeat-containing domain"/>
    <property type="match status" value="6"/>
</dbReference>
<evidence type="ECO:0000313" key="5">
    <source>
        <dbReference type="Proteomes" id="UP000664169"/>
    </source>
</evidence>
<evidence type="ECO:0000256" key="2">
    <source>
        <dbReference type="ARBA" id="ARBA00023043"/>
    </source>
</evidence>
<proteinExistence type="predicted"/>
<keyword evidence="5" id="KW-1185">Reference proteome</keyword>
<dbReference type="InterPro" id="IPR036770">
    <property type="entry name" value="Ankyrin_rpt-contain_sf"/>
</dbReference>
<feature type="repeat" description="ANK" evidence="3">
    <location>
        <begin position="648"/>
        <end position="680"/>
    </location>
</feature>
<dbReference type="SMART" id="SM00248">
    <property type="entry name" value="ANK"/>
    <property type="match status" value="17"/>
</dbReference>
<feature type="repeat" description="ANK" evidence="3">
    <location>
        <begin position="847"/>
        <end position="882"/>
    </location>
</feature>
<name>A0A8H3F0P6_9LECA</name>
<feature type="repeat" description="ANK" evidence="3">
    <location>
        <begin position="475"/>
        <end position="507"/>
    </location>
</feature>
<evidence type="ECO:0000313" key="4">
    <source>
        <dbReference type="EMBL" id="CAF9912261.1"/>
    </source>
</evidence>
<feature type="repeat" description="ANK" evidence="3">
    <location>
        <begin position="581"/>
        <end position="613"/>
    </location>
</feature>
<feature type="repeat" description="ANK" evidence="3">
    <location>
        <begin position="548"/>
        <end position="580"/>
    </location>
</feature>
<feature type="repeat" description="ANK" evidence="3">
    <location>
        <begin position="954"/>
        <end position="986"/>
    </location>
</feature>
<feature type="repeat" description="ANK" evidence="3">
    <location>
        <begin position="814"/>
        <end position="846"/>
    </location>
</feature>
<reference evidence="4" key="1">
    <citation type="submission" date="2021-03" db="EMBL/GenBank/DDBJ databases">
        <authorList>
            <person name="Tagirdzhanova G."/>
        </authorList>
    </citation>
    <scope>NUCLEOTIDE SEQUENCE</scope>
</reference>
<dbReference type="Proteomes" id="UP000664169">
    <property type="component" value="Unassembled WGS sequence"/>
</dbReference>
<feature type="repeat" description="ANK" evidence="3">
    <location>
        <begin position="716"/>
        <end position="748"/>
    </location>
</feature>
<dbReference type="OrthoDB" id="10252171at2759"/>
<gene>
    <name evidence="4" type="ORF">GOMPHAMPRED_007613</name>
</gene>
<dbReference type="Pfam" id="PF00023">
    <property type="entry name" value="Ank"/>
    <property type="match status" value="1"/>
</dbReference>
<dbReference type="InterPro" id="IPR002110">
    <property type="entry name" value="Ankyrin_rpt"/>
</dbReference>
<protein>
    <submittedName>
        <fullName evidence="4">Uncharacterized protein</fullName>
    </submittedName>
</protein>
<dbReference type="PROSITE" id="PS50297">
    <property type="entry name" value="ANK_REP_REGION"/>
    <property type="match status" value="12"/>
</dbReference>
<dbReference type="AlphaFoldDB" id="A0A8H3F0P6"/>
<feature type="repeat" description="ANK" evidence="3">
    <location>
        <begin position="918"/>
        <end position="952"/>
    </location>
</feature>
<feature type="repeat" description="ANK" evidence="3">
    <location>
        <begin position="682"/>
        <end position="714"/>
    </location>
</feature>
<dbReference type="PROSITE" id="PS50088">
    <property type="entry name" value="ANK_REPEAT"/>
    <property type="match status" value="13"/>
</dbReference>
<dbReference type="Pfam" id="PF13637">
    <property type="entry name" value="Ank_4"/>
    <property type="match status" value="1"/>
</dbReference>
<dbReference type="PANTHER" id="PTHR24173:SF74">
    <property type="entry name" value="ANKYRIN REPEAT DOMAIN-CONTAINING PROTEIN 16"/>
    <property type="match status" value="1"/>
</dbReference>
<keyword evidence="2 3" id="KW-0040">ANK repeat</keyword>
<dbReference type="SUPFAM" id="SSF48403">
    <property type="entry name" value="Ankyrin repeat"/>
    <property type="match status" value="3"/>
</dbReference>
<accession>A0A8H3F0P6</accession>
<feature type="repeat" description="ANK" evidence="3">
    <location>
        <begin position="749"/>
        <end position="781"/>
    </location>
</feature>
<dbReference type="Pfam" id="PF12796">
    <property type="entry name" value="Ank_2"/>
    <property type="match status" value="5"/>
</dbReference>
<organism evidence="4 5">
    <name type="scientific">Gomphillus americanus</name>
    <dbReference type="NCBI Taxonomy" id="1940652"/>
    <lineage>
        <taxon>Eukaryota</taxon>
        <taxon>Fungi</taxon>
        <taxon>Dikarya</taxon>
        <taxon>Ascomycota</taxon>
        <taxon>Pezizomycotina</taxon>
        <taxon>Lecanoromycetes</taxon>
        <taxon>OSLEUM clade</taxon>
        <taxon>Ostropomycetidae</taxon>
        <taxon>Ostropales</taxon>
        <taxon>Graphidaceae</taxon>
        <taxon>Gomphilloideae</taxon>
        <taxon>Gomphillus</taxon>
    </lineage>
</organism>
<dbReference type="PRINTS" id="PR01415">
    <property type="entry name" value="ANKYRIN"/>
</dbReference>
<evidence type="ECO:0000256" key="3">
    <source>
        <dbReference type="PROSITE-ProRule" id="PRU00023"/>
    </source>
</evidence>
<feature type="repeat" description="ANK" evidence="3">
    <location>
        <begin position="442"/>
        <end position="474"/>
    </location>
</feature>